<evidence type="ECO:0000259" key="10">
    <source>
        <dbReference type="PROSITE" id="PS50893"/>
    </source>
</evidence>
<name>A0A090D0D1_9BACT</name>
<feature type="transmembrane region" description="Helical" evidence="9">
    <location>
        <begin position="258"/>
        <end position="282"/>
    </location>
</feature>
<feature type="transmembrane region" description="Helical" evidence="9">
    <location>
        <begin position="160"/>
        <end position="191"/>
    </location>
</feature>
<dbReference type="InterPro" id="IPR003593">
    <property type="entry name" value="AAA+_ATPase"/>
</dbReference>
<evidence type="ECO:0000256" key="6">
    <source>
        <dbReference type="ARBA" id="ARBA00022989"/>
    </source>
</evidence>
<evidence type="ECO:0000256" key="3">
    <source>
        <dbReference type="ARBA" id="ARBA00022692"/>
    </source>
</evidence>
<dbReference type="SUPFAM" id="SSF52540">
    <property type="entry name" value="P-loop containing nucleoside triphosphate hydrolases"/>
    <property type="match status" value="1"/>
</dbReference>
<dbReference type="AlphaFoldDB" id="A0A090D0D1"/>
<dbReference type="RefSeq" id="WP_041018275.1">
    <property type="nucleotide sequence ID" value="NZ_CCEJ010000009.1"/>
</dbReference>
<dbReference type="SUPFAM" id="SSF90123">
    <property type="entry name" value="ABC transporter transmembrane region"/>
    <property type="match status" value="1"/>
</dbReference>
<evidence type="ECO:0000256" key="4">
    <source>
        <dbReference type="ARBA" id="ARBA00022741"/>
    </source>
</evidence>
<proteinExistence type="predicted"/>
<dbReference type="Pfam" id="PF00005">
    <property type="entry name" value="ABC_tran"/>
    <property type="match status" value="1"/>
</dbReference>
<evidence type="ECO:0000256" key="7">
    <source>
        <dbReference type="ARBA" id="ARBA00023136"/>
    </source>
</evidence>
<evidence type="ECO:0000256" key="2">
    <source>
        <dbReference type="ARBA" id="ARBA00022448"/>
    </source>
</evidence>
<feature type="domain" description="ABC transmembrane type-1" evidence="11">
    <location>
        <begin position="30"/>
        <end position="319"/>
    </location>
</feature>
<keyword evidence="3 9" id="KW-0812">Transmembrane</keyword>
<dbReference type="PANTHER" id="PTHR43394:SF1">
    <property type="entry name" value="ATP-BINDING CASSETTE SUB-FAMILY B MEMBER 10, MITOCHONDRIAL"/>
    <property type="match status" value="1"/>
</dbReference>
<protein>
    <recommendedName>
        <fullName evidence="8">Multidrug resistance-like ATP-binding protein MdlB</fullName>
    </recommendedName>
</protein>
<organism evidence="12 13">
    <name type="scientific">Candidatus Criblamydia sequanensis CRIB-18</name>
    <dbReference type="NCBI Taxonomy" id="1437425"/>
    <lineage>
        <taxon>Bacteria</taxon>
        <taxon>Pseudomonadati</taxon>
        <taxon>Chlamydiota</taxon>
        <taxon>Chlamydiia</taxon>
        <taxon>Parachlamydiales</taxon>
        <taxon>Candidatus Criblamydiaceae</taxon>
        <taxon>Candidatus Criblamydia</taxon>
    </lineage>
</organism>
<dbReference type="GO" id="GO:0016887">
    <property type="term" value="F:ATP hydrolysis activity"/>
    <property type="evidence" value="ECO:0007669"/>
    <property type="project" value="InterPro"/>
</dbReference>
<dbReference type="InterPro" id="IPR036640">
    <property type="entry name" value="ABC1_TM_sf"/>
</dbReference>
<dbReference type="InterPro" id="IPR039421">
    <property type="entry name" value="Type_1_exporter"/>
</dbReference>
<feature type="transmembrane region" description="Helical" evidence="9">
    <location>
        <begin position="25"/>
        <end position="49"/>
    </location>
</feature>
<keyword evidence="12" id="KW-0378">Hydrolase</keyword>
<gene>
    <name evidence="12" type="ORF">CSEC_1929</name>
</gene>
<keyword evidence="6 9" id="KW-1133">Transmembrane helix</keyword>
<evidence type="ECO:0000256" key="8">
    <source>
        <dbReference type="ARBA" id="ARBA00040960"/>
    </source>
</evidence>
<dbReference type="OrthoDB" id="9771903at2"/>
<keyword evidence="13" id="KW-1185">Reference proteome</keyword>
<dbReference type="InterPro" id="IPR027417">
    <property type="entry name" value="P-loop_NTPase"/>
</dbReference>
<keyword evidence="7 9" id="KW-0472">Membrane</keyword>
<dbReference type="GO" id="GO:0005886">
    <property type="term" value="C:plasma membrane"/>
    <property type="evidence" value="ECO:0007669"/>
    <property type="project" value="UniProtKB-SubCell"/>
</dbReference>
<feature type="transmembrane region" description="Helical" evidence="9">
    <location>
        <begin position="70"/>
        <end position="91"/>
    </location>
</feature>
<dbReference type="InterPro" id="IPR011527">
    <property type="entry name" value="ABC1_TM_dom"/>
</dbReference>
<reference evidence="12" key="1">
    <citation type="submission" date="2013-12" db="EMBL/GenBank/DDBJ databases">
        <authorList>
            <person name="Linke B."/>
        </authorList>
    </citation>
    <scope>NUCLEOTIDE SEQUENCE [LARGE SCALE GENOMIC DNA]</scope>
    <source>
        <strain evidence="12">CRIB-18</strain>
    </source>
</reference>
<dbReference type="STRING" id="1437425.CSEC_1929"/>
<dbReference type="PROSITE" id="PS50929">
    <property type="entry name" value="ABC_TM1F"/>
    <property type="match status" value="1"/>
</dbReference>
<keyword evidence="2" id="KW-0813">Transport</keyword>
<dbReference type="eggNOG" id="COG1132">
    <property type="taxonomic scope" value="Bacteria"/>
</dbReference>
<keyword evidence="4" id="KW-0547">Nucleotide-binding</keyword>
<evidence type="ECO:0000256" key="5">
    <source>
        <dbReference type="ARBA" id="ARBA00022840"/>
    </source>
</evidence>
<sequence length="585" mass="66898">MSKEADKSLKDEPVLWPLLNYLRPFWLPILFSLILLIFAKIIEASLPAFMGHLSELLFKDSFEITVRKETFYKIAKGALLLALVLLIGFLAESFSTYLRSVYAERGLYRLRKDVYRHILLLPLQVLDKSKLGSLITRTIHDVDQVNQLFSDSFVPILSNLVIFIVIFAAISFLSVYLAFGILFLLPFVFFLTNNFRLNQKKIYDYIRTLVSDLNAFTQEHLAGVTVIKSFGLIERENKEFTILNQNLKNGYLRAINNFSFFIAGIDFMTSSFYILAFVLIAFTSKNGFNASLYFTMSLYAAMVFRPLADLAERYNSLEASFAGGRRVFQILKENREDLHLGIDLKETIETIEFKDVYFAYNEENWVLQGVSFRVKKGEKIAFVGETGAGKSTIFTLLLRFYDYQKGSILINGIELKNISKESIRKHFSVVLQDPVVFSGSLKDNITLFEEKPDSKQLEEAFKSSRLENVFGPIDLNETLTKSKSLSTGETQLFAFARALYNNREILLFDEATAHIDPKTEEDLENAIQKTIEGKTAITIAHRLSTVKQADLIYVMKNGSIIEEGSHDSLIRLKGVYEKLYRLQFS</sequence>
<feature type="domain" description="ABC transporter" evidence="10">
    <location>
        <begin position="351"/>
        <end position="582"/>
    </location>
</feature>
<dbReference type="GO" id="GO:0005524">
    <property type="term" value="F:ATP binding"/>
    <property type="evidence" value="ECO:0007669"/>
    <property type="project" value="UniProtKB-KW"/>
</dbReference>
<dbReference type="SMART" id="SM00382">
    <property type="entry name" value="AAA"/>
    <property type="match status" value="1"/>
</dbReference>
<dbReference type="FunFam" id="3.40.50.300:FF:000604">
    <property type="entry name" value="ABC transporter B family member 28"/>
    <property type="match status" value="1"/>
</dbReference>
<dbReference type="EMBL" id="CCEJ010000009">
    <property type="protein sequence ID" value="CDR34736.1"/>
    <property type="molecule type" value="Genomic_DNA"/>
</dbReference>
<dbReference type="Proteomes" id="UP000031552">
    <property type="component" value="Unassembled WGS sequence"/>
</dbReference>
<keyword evidence="5" id="KW-0067">ATP-binding</keyword>
<evidence type="ECO:0000256" key="1">
    <source>
        <dbReference type="ARBA" id="ARBA00004651"/>
    </source>
</evidence>
<dbReference type="Gene3D" id="3.40.50.300">
    <property type="entry name" value="P-loop containing nucleotide triphosphate hydrolases"/>
    <property type="match status" value="1"/>
</dbReference>
<comment type="caution">
    <text evidence="12">The sequence shown here is derived from an EMBL/GenBank/DDBJ whole genome shotgun (WGS) entry which is preliminary data.</text>
</comment>
<reference evidence="12" key="2">
    <citation type="submission" date="2014-09" db="EMBL/GenBank/DDBJ databases">
        <title>Criblamydia sequanensis harbors a mega-plasmid encoding arsenite resistance.</title>
        <authorList>
            <person name="Bertelli C."/>
            <person name="Goesmann A."/>
            <person name="Greub G."/>
        </authorList>
    </citation>
    <scope>NUCLEOTIDE SEQUENCE [LARGE SCALE GENOMIC DNA]</scope>
    <source>
        <strain evidence="12">CRIB-18</strain>
    </source>
</reference>
<dbReference type="Gene3D" id="1.20.1560.10">
    <property type="entry name" value="ABC transporter type 1, transmembrane domain"/>
    <property type="match status" value="1"/>
</dbReference>
<evidence type="ECO:0000313" key="12">
    <source>
        <dbReference type="EMBL" id="CDR34736.1"/>
    </source>
</evidence>
<dbReference type="InterPro" id="IPR003439">
    <property type="entry name" value="ABC_transporter-like_ATP-bd"/>
</dbReference>
<evidence type="ECO:0000313" key="13">
    <source>
        <dbReference type="Proteomes" id="UP000031552"/>
    </source>
</evidence>
<dbReference type="Pfam" id="PF00664">
    <property type="entry name" value="ABC_membrane"/>
    <property type="match status" value="1"/>
</dbReference>
<dbReference type="PROSITE" id="PS50893">
    <property type="entry name" value="ABC_TRANSPORTER_2"/>
    <property type="match status" value="1"/>
</dbReference>
<evidence type="ECO:0000256" key="9">
    <source>
        <dbReference type="SAM" id="Phobius"/>
    </source>
</evidence>
<comment type="subcellular location">
    <subcellularLocation>
        <location evidence="1">Cell membrane</location>
        <topology evidence="1">Multi-pass membrane protein</topology>
    </subcellularLocation>
</comment>
<dbReference type="PANTHER" id="PTHR43394">
    <property type="entry name" value="ATP-DEPENDENT PERMEASE MDL1, MITOCHONDRIAL"/>
    <property type="match status" value="1"/>
</dbReference>
<evidence type="ECO:0000259" key="11">
    <source>
        <dbReference type="PROSITE" id="PS50929"/>
    </source>
</evidence>
<dbReference type="GO" id="GO:0015421">
    <property type="term" value="F:ABC-type oligopeptide transporter activity"/>
    <property type="evidence" value="ECO:0007669"/>
    <property type="project" value="TreeGrafter"/>
</dbReference>
<accession>A0A090D0D1</accession>
<dbReference type="GO" id="GO:0005737">
    <property type="term" value="C:cytoplasm"/>
    <property type="evidence" value="ECO:0007669"/>
    <property type="project" value="UniProtKB-ARBA"/>
</dbReference>